<accession>A0A7S8BES1</accession>
<evidence type="ECO:0000313" key="2">
    <source>
        <dbReference type="Proteomes" id="UP001162098"/>
    </source>
</evidence>
<evidence type="ECO:0000313" key="1">
    <source>
        <dbReference type="EMBL" id="QPB44423.1"/>
    </source>
</evidence>
<organism evidence="1 2">
    <name type="scientific">Medusavirus stheno T3</name>
    <dbReference type="NCBI Taxonomy" id="3069717"/>
    <lineage>
        <taxon>Viruses</taxon>
        <taxon>Varidnaviria</taxon>
        <taxon>Bamfordvirae</taxon>
        <taxon>Nucleocytoviricota</taxon>
        <taxon>Megaviricetes</taxon>
        <taxon>Mamonoviridae</taxon>
        <taxon>Medusavirus</taxon>
        <taxon>Medusavirus sthenus</taxon>
    </lineage>
</organism>
<dbReference type="EMBL" id="MW018138">
    <property type="protein sequence ID" value="QPB44423.1"/>
    <property type="molecule type" value="Genomic_DNA"/>
</dbReference>
<reference evidence="1 2" key="1">
    <citation type="submission" date="2020-09" db="EMBL/GenBank/DDBJ databases">
        <authorList>
            <person name="Zhang R."/>
            <person name="Garcia K."/>
            <person name="Ogata H."/>
        </authorList>
    </citation>
    <scope>NUCLEOTIDE SEQUENCE [LARGE SCALE GENOMIC DNA]</scope>
    <source>
        <strain evidence="2">stheno</strain>
    </source>
</reference>
<keyword evidence="2" id="KW-1185">Reference proteome</keyword>
<proteinExistence type="predicted"/>
<name>A0A7S8BES1_9VIRU</name>
<protein>
    <submittedName>
        <fullName evidence="1">Uncharacterized protein</fullName>
    </submittedName>
</protein>
<dbReference type="Proteomes" id="UP001162098">
    <property type="component" value="Segment"/>
</dbReference>
<dbReference type="KEGG" id="vg:80543619"/>
<sequence length="64" mass="7028">MRSASGRFVSMREMFPYRPGSTVDVEPQPSDAVVAKSTLPPPAPAGTSRCVVLVLEDSTWHRRL</sequence>